<protein>
    <submittedName>
        <fullName evidence="2">Helix-turn-helix domain-containing protein</fullName>
    </submittedName>
</protein>
<dbReference type="Proteomes" id="UP000466794">
    <property type="component" value="Unassembled WGS sequence"/>
</dbReference>
<dbReference type="InterPro" id="IPR036388">
    <property type="entry name" value="WH-like_DNA-bd_sf"/>
</dbReference>
<dbReference type="InterPro" id="IPR041657">
    <property type="entry name" value="HTH_17"/>
</dbReference>
<name>A0A7K1V534_9NOCA</name>
<dbReference type="RefSeq" id="WP_198347665.1">
    <property type="nucleotide sequence ID" value="NZ_WRPP01000006.1"/>
</dbReference>
<dbReference type="Pfam" id="PF12728">
    <property type="entry name" value="HTH_17"/>
    <property type="match status" value="1"/>
</dbReference>
<dbReference type="InterPro" id="IPR009061">
    <property type="entry name" value="DNA-bd_dom_put_sf"/>
</dbReference>
<dbReference type="AlphaFoldDB" id="A0A7K1V534"/>
<organism evidence="2 3">
    <name type="scientific">Nocardia terrae</name>
    <dbReference type="NCBI Taxonomy" id="2675851"/>
    <lineage>
        <taxon>Bacteria</taxon>
        <taxon>Bacillati</taxon>
        <taxon>Actinomycetota</taxon>
        <taxon>Actinomycetes</taxon>
        <taxon>Mycobacteriales</taxon>
        <taxon>Nocardiaceae</taxon>
        <taxon>Nocardia</taxon>
    </lineage>
</organism>
<dbReference type="EMBL" id="WRPP01000006">
    <property type="protein sequence ID" value="MVU81591.1"/>
    <property type="molecule type" value="Genomic_DNA"/>
</dbReference>
<dbReference type="Gene3D" id="1.10.10.10">
    <property type="entry name" value="Winged helix-like DNA-binding domain superfamily/Winged helix DNA-binding domain"/>
    <property type="match status" value="1"/>
</dbReference>
<evidence type="ECO:0000313" key="3">
    <source>
        <dbReference type="Proteomes" id="UP000466794"/>
    </source>
</evidence>
<sequence>MTARPDYECDAEADLVGKRWLTRKEAGEYLGVHPRTLANWAADRHGPRYSKPSGKSCMYRLADLDAYLEMHMVHTEEQPEAA</sequence>
<accession>A0A7K1V534</accession>
<reference evidence="2 3" key="1">
    <citation type="submission" date="2019-12" db="EMBL/GenBank/DDBJ databases">
        <title>Nocardia sp. nov. ET3-3 isolated from soil.</title>
        <authorList>
            <person name="Kanchanasin P."/>
            <person name="Tanasupawat S."/>
            <person name="Yuki M."/>
            <person name="Kudo T."/>
        </authorList>
    </citation>
    <scope>NUCLEOTIDE SEQUENCE [LARGE SCALE GENOMIC DNA]</scope>
    <source>
        <strain evidence="2 3">ET3-3</strain>
    </source>
</reference>
<keyword evidence="3" id="KW-1185">Reference proteome</keyword>
<proteinExistence type="predicted"/>
<evidence type="ECO:0000259" key="1">
    <source>
        <dbReference type="Pfam" id="PF12728"/>
    </source>
</evidence>
<evidence type="ECO:0000313" key="2">
    <source>
        <dbReference type="EMBL" id="MVU81591.1"/>
    </source>
</evidence>
<gene>
    <name evidence="2" type="ORF">GPX89_30670</name>
</gene>
<comment type="caution">
    <text evidence="2">The sequence shown here is derived from an EMBL/GenBank/DDBJ whole genome shotgun (WGS) entry which is preliminary data.</text>
</comment>
<feature type="domain" description="Helix-turn-helix" evidence="1">
    <location>
        <begin position="20"/>
        <end position="70"/>
    </location>
</feature>
<dbReference type="SUPFAM" id="SSF46955">
    <property type="entry name" value="Putative DNA-binding domain"/>
    <property type="match status" value="1"/>
</dbReference>